<dbReference type="AlphaFoldDB" id="A0A2N3XZB3"/>
<keyword evidence="4" id="KW-1185">Reference proteome</keyword>
<dbReference type="RefSeq" id="WP_143539566.1">
    <property type="nucleotide sequence ID" value="NZ_CP061007.1"/>
</dbReference>
<proteinExistence type="predicted"/>
<evidence type="ECO:0000313" key="4">
    <source>
        <dbReference type="Proteomes" id="UP000233786"/>
    </source>
</evidence>
<dbReference type="OrthoDB" id="3917849at2"/>
<dbReference type="Gene3D" id="3.40.1350.120">
    <property type="match status" value="1"/>
</dbReference>
<feature type="region of interest" description="Disordered" evidence="1">
    <location>
        <begin position="81"/>
        <end position="149"/>
    </location>
</feature>
<feature type="domain" description="tRNA nuclease CdiA C-terminal" evidence="2">
    <location>
        <begin position="175"/>
        <end position="261"/>
    </location>
</feature>
<gene>
    <name evidence="3" type="ORF">A8926_3802</name>
</gene>
<name>A0A2N3XZB3_SACSN</name>
<feature type="compositionally biased region" description="Basic and acidic residues" evidence="1">
    <location>
        <begin position="135"/>
        <end position="149"/>
    </location>
</feature>
<dbReference type="Proteomes" id="UP000233786">
    <property type="component" value="Unassembled WGS sequence"/>
</dbReference>
<organism evidence="3 4">
    <name type="scientific">Saccharopolyspora spinosa</name>
    <dbReference type="NCBI Taxonomy" id="60894"/>
    <lineage>
        <taxon>Bacteria</taxon>
        <taxon>Bacillati</taxon>
        <taxon>Actinomycetota</taxon>
        <taxon>Actinomycetes</taxon>
        <taxon>Pseudonocardiales</taxon>
        <taxon>Pseudonocardiaceae</taxon>
        <taxon>Saccharopolyspora</taxon>
    </lineage>
</organism>
<evidence type="ECO:0000259" key="2">
    <source>
        <dbReference type="Pfam" id="PF18451"/>
    </source>
</evidence>
<dbReference type="Pfam" id="PF18451">
    <property type="entry name" value="CdiA_C"/>
    <property type="match status" value="1"/>
</dbReference>
<accession>A0A2N3XZB3</accession>
<comment type="caution">
    <text evidence="3">The sequence shown here is derived from an EMBL/GenBank/DDBJ whole genome shotgun (WGS) entry which is preliminary data.</text>
</comment>
<protein>
    <recommendedName>
        <fullName evidence="2">tRNA nuclease CdiA C-terminal domain-containing protein</fullName>
    </recommendedName>
</protein>
<dbReference type="STRING" id="994479.GCA_000194155_03414"/>
<dbReference type="EMBL" id="PJNB01000001">
    <property type="protein sequence ID" value="PKW16014.1"/>
    <property type="molecule type" value="Genomic_DNA"/>
</dbReference>
<dbReference type="InterPro" id="IPR040559">
    <property type="entry name" value="CdiA_C"/>
</dbReference>
<evidence type="ECO:0000256" key="1">
    <source>
        <dbReference type="SAM" id="MobiDB-lite"/>
    </source>
</evidence>
<evidence type="ECO:0000313" key="3">
    <source>
        <dbReference type="EMBL" id="PKW16014.1"/>
    </source>
</evidence>
<reference evidence="3" key="1">
    <citation type="submission" date="2017-12" db="EMBL/GenBank/DDBJ databases">
        <title>Sequencing the genomes of 1000 Actinobacteria strains.</title>
        <authorList>
            <person name="Klenk H.-P."/>
        </authorList>
    </citation>
    <scope>NUCLEOTIDE SEQUENCE [LARGE SCALE GENOMIC DNA]</scope>
    <source>
        <strain evidence="3">DSM 44228</strain>
    </source>
</reference>
<sequence>MSDHTIGGQAEALRLSADAVPLTYANALCDTIEVLRDHLAAILGTNDEIVSEAHRIAETAADIVRALATLRAKIENAGNYHHGSAGAHRPTNIPNPTARPQTLDRPYDRLPKPLISKPQPLPAEVTDDPATWPGRIEDSGTTDEQRFSADEASVAKRLAQTGRNIVRRLPTSDRRTADATVNGHAVEFKTLQQKDGKIPTRKTVKKMLRNSQKNGGQSSDVIIDARRTGLTQDDAVSGLKAFVNAPGNESKLTRVRIWGKNFDFNWRRGS</sequence>